<gene>
    <name evidence="1" type="ORF">SMACR_01118</name>
</gene>
<protein>
    <submittedName>
        <fullName evidence="1">Uncharacterized protein</fullName>
    </submittedName>
</protein>
<name>A0A8S8ZQS1_SORMA</name>
<comment type="caution">
    <text evidence="1">The sequence shown here is derived from an EMBL/GenBank/DDBJ whole genome shotgun (WGS) entry which is preliminary data.</text>
</comment>
<accession>A0A8S8ZQS1</accession>
<dbReference type="VEuPathDB" id="FungiDB:SMAC_01118"/>
<proteinExistence type="predicted"/>
<evidence type="ECO:0000313" key="1">
    <source>
        <dbReference type="EMBL" id="KAA8631769.1"/>
    </source>
</evidence>
<dbReference type="AlphaFoldDB" id="A0A8S8ZQS1"/>
<sequence>MAFWGHVAEWGANTVAPAVVGLAMNAKELGEEVGGQAAEWAANEVAPRAVGLAMEAQKHAEQVAEWGSKEVAPRAVGLAMEAQKHAEQVSARLSNLKASHTLFLSIILTLTTFRW</sequence>
<organism evidence="1 2">
    <name type="scientific">Sordaria macrospora</name>
    <dbReference type="NCBI Taxonomy" id="5147"/>
    <lineage>
        <taxon>Eukaryota</taxon>
        <taxon>Fungi</taxon>
        <taxon>Dikarya</taxon>
        <taxon>Ascomycota</taxon>
        <taxon>Pezizomycotina</taxon>
        <taxon>Sordariomycetes</taxon>
        <taxon>Sordariomycetidae</taxon>
        <taxon>Sordariales</taxon>
        <taxon>Sordariaceae</taxon>
        <taxon>Sordaria</taxon>
    </lineage>
</organism>
<reference evidence="1 2" key="1">
    <citation type="submission" date="2017-07" db="EMBL/GenBank/DDBJ databases">
        <title>Genome sequence of the Sordaria macrospora wild type strain R19027.</title>
        <authorList>
            <person name="Nowrousian M."/>
            <person name="Teichert I."/>
            <person name="Kueck U."/>
        </authorList>
    </citation>
    <scope>NUCLEOTIDE SEQUENCE [LARGE SCALE GENOMIC DNA]</scope>
    <source>
        <strain evidence="1 2">R19027</strain>
        <tissue evidence="1">Mycelium</tissue>
    </source>
</reference>
<evidence type="ECO:0000313" key="2">
    <source>
        <dbReference type="Proteomes" id="UP000433876"/>
    </source>
</evidence>
<dbReference type="Proteomes" id="UP000433876">
    <property type="component" value="Unassembled WGS sequence"/>
</dbReference>
<dbReference type="EMBL" id="NMPR01000069">
    <property type="protein sequence ID" value="KAA8631769.1"/>
    <property type="molecule type" value="Genomic_DNA"/>
</dbReference>